<dbReference type="FunFam" id="2.60.40.10:FF:000022">
    <property type="entry name" value="Cardiac titin"/>
    <property type="match status" value="1"/>
</dbReference>
<dbReference type="CDD" id="cd00096">
    <property type="entry name" value="Ig"/>
    <property type="match status" value="2"/>
</dbReference>
<dbReference type="InterPro" id="IPR007110">
    <property type="entry name" value="Ig-like_dom"/>
</dbReference>
<dbReference type="SUPFAM" id="SSF48726">
    <property type="entry name" value="Immunoglobulin"/>
    <property type="match status" value="2"/>
</dbReference>
<dbReference type="InterPro" id="IPR013783">
    <property type="entry name" value="Ig-like_fold"/>
</dbReference>
<keyword evidence="4" id="KW-1185">Reference proteome</keyword>
<dbReference type="InParanoid" id="A0A7N8Y7R6"/>
<dbReference type="SMART" id="SM00406">
    <property type="entry name" value="IGv"/>
    <property type="match status" value="2"/>
</dbReference>
<dbReference type="PANTHER" id="PTHR47633">
    <property type="entry name" value="IMMUNOGLOBULIN"/>
    <property type="match status" value="1"/>
</dbReference>
<dbReference type="AlphaFoldDB" id="A0A7N8Y7R6"/>
<dbReference type="InterPro" id="IPR013106">
    <property type="entry name" value="Ig_V-set"/>
</dbReference>
<dbReference type="GeneTree" id="ENSGT01110000267173"/>
<dbReference type="InterPro" id="IPR003599">
    <property type="entry name" value="Ig_sub"/>
</dbReference>
<protein>
    <recommendedName>
        <fullName evidence="2">Ig-like domain-containing protein</fullName>
    </recommendedName>
</protein>
<reference evidence="3" key="1">
    <citation type="submission" date="2025-08" db="UniProtKB">
        <authorList>
            <consortium name="Ensembl"/>
        </authorList>
    </citation>
    <scope>IDENTIFICATION</scope>
</reference>
<dbReference type="InterPro" id="IPR036179">
    <property type="entry name" value="Ig-like_dom_sf"/>
</dbReference>
<dbReference type="PROSITE" id="PS50835">
    <property type="entry name" value="IG_LIKE"/>
    <property type="match status" value="2"/>
</dbReference>
<keyword evidence="1" id="KW-0393">Immunoglobulin domain</keyword>
<evidence type="ECO:0000313" key="3">
    <source>
        <dbReference type="Ensembl" id="ENSMAMP00000060785.1"/>
    </source>
</evidence>
<feature type="domain" description="Ig-like" evidence="2">
    <location>
        <begin position="93"/>
        <end position="181"/>
    </location>
</feature>
<evidence type="ECO:0000313" key="4">
    <source>
        <dbReference type="Proteomes" id="UP000261640"/>
    </source>
</evidence>
<dbReference type="InterPro" id="IPR013098">
    <property type="entry name" value="Ig_I-set"/>
</dbReference>
<evidence type="ECO:0000256" key="1">
    <source>
        <dbReference type="ARBA" id="ARBA00023319"/>
    </source>
</evidence>
<dbReference type="Ensembl" id="ENSMAMT00000047930.1">
    <property type="protein sequence ID" value="ENSMAMP00000060785.1"/>
    <property type="gene ID" value="ENSMAMG00000025167.1"/>
</dbReference>
<dbReference type="GO" id="GO:0003007">
    <property type="term" value="P:heart morphogenesis"/>
    <property type="evidence" value="ECO:0007669"/>
    <property type="project" value="UniProtKB-ARBA"/>
</dbReference>
<dbReference type="Gene3D" id="2.60.40.10">
    <property type="entry name" value="Immunoglobulins"/>
    <property type="match status" value="2"/>
</dbReference>
<sequence length="204" mass="21855">QGSTARLQCTVKGSPELHTTWFLNNNELSAGGRYVISLKDGVSTLEVQDLTLSDSGNYTCEVLNESGCESCSTKVTNEAGQQKCDAVLTIQEPARILDKAASISVTAGDSATLQCTISGSPELKVKWFKDGKEMINHRHTMSFDSSIATLVVERCSVEDSGDYVCVASSEAGRDQCSSSVSVKGWFSLVFIHLIAACFSYSGSQ</sequence>
<dbReference type="SMART" id="SM00409">
    <property type="entry name" value="IG"/>
    <property type="match status" value="2"/>
</dbReference>
<dbReference type="SMART" id="SM00408">
    <property type="entry name" value="IGc2"/>
    <property type="match status" value="2"/>
</dbReference>
<dbReference type="Pfam" id="PF07679">
    <property type="entry name" value="I-set"/>
    <property type="match status" value="2"/>
</dbReference>
<dbReference type="FunFam" id="2.60.40.10:FF:000107">
    <property type="entry name" value="Myosin, light chain kinase a"/>
    <property type="match status" value="1"/>
</dbReference>
<proteinExistence type="predicted"/>
<organism evidence="3 4">
    <name type="scientific">Mastacembelus armatus</name>
    <name type="common">zig-zag eel</name>
    <dbReference type="NCBI Taxonomy" id="205130"/>
    <lineage>
        <taxon>Eukaryota</taxon>
        <taxon>Metazoa</taxon>
        <taxon>Chordata</taxon>
        <taxon>Craniata</taxon>
        <taxon>Vertebrata</taxon>
        <taxon>Euteleostomi</taxon>
        <taxon>Actinopterygii</taxon>
        <taxon>Neopterygii</taxon>
        <taxon>Teleostei</taxon>
        <taxon>Neoteleostei</taxon>
        <taxon>Acanthomorphata</taxon>
        <taxon>Anabantaria</taxon>
        <taxon>Synbranchiformes</taxon>
        <taxon>Mastacembelidae</taxon>
        <taxon>Mastacembelus</taxon>
    </lineage>
</organism>
<feature type="domain" description="Ig-like" evidence="2">
    <location>
        <begin position="1"/>
        <end position="76"/>
    </location>
</feature>
<dbReference type="InterPro" id="IPR003598">
    <property type="entry name" value="Ig_sub2"/>
</dbReference>
<evidence type="ECO:0000259" key="2">
    <source>
        <dbReference type="PROSITE" id="PS50835"/>
    </source>
</evidence>
<name>A0A7N8Y7R6_9TELE</name>
<reference evidence="3" key="2">
    <citation type="submission" date="2025-09" db="UniProtKB">
        <authorList>
            <consortium name="Ensembl"/>
        </authorList>
    </citation>
    <scope>IDENTIFICATION</scope>
</reference>
<accession>A0A7N8Y7R6</accession>
<dbReference type="Proteomes" id="UP000261640">
    <property type="component" value="Unplaced"/>
</dbReference>
<dbReference type="GO" id="GO:0055013">
    <property type="term" value="P:cardiac muscle cell development"/>
    <property type="evidence" value="ECO:0007669"/>
    <property type="project" value="UniProtKB-ARBA"/>
</dbReference>